<reference evidence="2" key="1">
    <citation type="submission" date="2023-03" db="EMBL/GenBank/DDBJ databases">
        <title>Massive genome expansion in bonnet fungi (Mycena s.s.) driven by repeated elements and novel gene families across ecological guilds.</title>
        <authorList>
            <consortium name="Lawrence Berkeley National Laboratory"/>
            <person name="Harder C.B."/>
            <person name="Miyauchi S."/>
            <person name="Viragh M."/>
            <person name="Kuo A."/>
            <person name="Thoen E."/>
            <person name="Andreopoulos B."/>
            <person name="Lu D."/>
            <person name="Skrede I."/>
            <person name="Drula E."/>
            <person name="Henrissat B."/>
            <person name="Morin E."/>
            <person name="Kohler A."/>
            <person name="Barry K."/>
            <person name="LaButti K."/>
            <person name="Morin E."/>
            <person name="Salamov A."/>
            <person name="Lipzen A."/>
            <person name="Mereny Z."/>
            <person name="Hegedus B."/>
            <person name="Baldrian P."/>
            <person name="Stursova M."/>
            <person name="Weitz H."/>
            <person name="Taylor A."/>
            <person name="Grigoriev I.V."/>
            <person name="Nagy L.G."/>
            <person name="Martin F."/>
            <person name="Kauserud H."/>
        </authorList>
    </citation>
    <scope>NUCLEOTIDE SEQUENCE</scope>
    <source>
        <strain evidence="2">CBHHK182m</strain>
    </source>
</reference>
<comment type="caution">
    <text evidence="2">The sequence shown here is derived from an EMBL/GenBank/DDBJ whole genome shotgun (WGS) entry which is preliminary data.</text>
</comment>
<evidence type="ECO:0000256" key="1">
    <source>
        <dbReference type="SAM" id="Phobius"/>
    </source>
</evidence>
<keyword evidence="3" id="KW-1185">Reference proteome</keyword>
<name>A0AAD7NN36_9AGAR</name>
<proteinExistence type="predicted"/>
<keyword evidence="1" id="KW-0812">Transmembrane</keyword>
<evidence type="ECO:0000313" key="2">
    <source>
        <dbReference type="EMBL" id="KAJ7767643.1"/>
    </source>
</evidence>
<dbReference type="Proteomes" id="UP001215598">
    <property type="component" value="Unassembled WGS sequence"/>
</dbReference>
<protein>
    <recommendedName>
        <fullName evidence="4">Glycosyltransferase</fullName>
    </recommendedName>
</protein>
<accession>A0AAD7NN36</accession>
<evidence type="ECO:0008006" key="4">
    <source>
        <dbReference type="Google" id="ProtNLM"/>
    </source>
</evidence>
<gene>
    <name evidence="2" type="ORF">B0H16DRAFT_334518</name>
</gene>
<keyword evidence="1" id="KW-1133">Transmembrane helix</keyword>
<feature type="transmembrane region" description="Helical" evidence="1">
    <location>
        <begin position="6"/>
        <end position="26"/>
    </location>
</feature>
<evidence type="ECO:0000313" key="3">
    <source>
        <dbReference type="Proteomes" id="UP001215598"/>
    </source>
</evidence>
<dbReference type="AlphaFoldDB" id="A0AAD7NN36"/>
<dbReference type="EMBL" id="JARKIB010000021">
    <property type="protein sequence ID" value="KAJ7767643.1"/>
    <property type="molecule type" value="Genomic_DNA"/>
</dbReference>
<sequence>MTSRALTANVACTLIPIALVLVWPSLSTYEFSPRRVIHSLDARALLVAPWICRETISAFISRLIQVGIVVRSHPLVVAHAYALWVTLASVRVLVGYLLTRSVGWAYPQFFSHSALYETSSGLGPPLLALLVLTGMRSWPELSGRWSEVVEPLVLGGICALLTALDAAPWTYSTAMLLVLPIALIGRFISPSQLLPAPTTEQKPGPRNVWACVLACLAVIIIPRLGPPPLYTGVFPSNSGPLLHILVVSYPRPHDNPESPILNTTLMSFLPLTASPGIAISVFTHAAAGAHPSFEWAKARFPAVEFYADADHHPEASWGQHLHVAEALRWASSTRQAEWVMLLEDDFPLCGPQARVDLARVMQELEGGRRLDYLERRGGFVGTGGSGLIFHRSLLPIVSTILKLHASTDSALPADVIRRPADLIMQDCLLGIDPLCPRRAEVMNMHAAPHSAPVAPGENLVITSRLIIDHIGAVSSTTPGRQYGQDQWRCGWRHPFHGRDEVVVVVV</sequence>
<keyword evidence="1" id="KW-0472">Membrane</keyword>
<organism evidence="2 3">
    <name type="scientific">Mycena metata</name>
    <dbReference type="NCBI Taxonomy" id="1033252"/>
    <lineage>
        <taxon>Eukaryota</taxon>
        <taxon>Fungi</taxon>
        <taxon>Dikarya</taxon>
        <taxon>Basidiomycota</taxon>
        <taxon>Agaricomycotina</taxon>
        <taxon>Agaricomycetes</taxon>
        <taxon>Agaricomycetidae</taxon>
        <taxon>Agaricales</taxon>
        <taxon>Marasmiineae</taxon>
        <taxon>Mycenaceae</taxon>
        <taxon>Mycena</taxon>
    </lineage>
</organism>